<sequence>MMSNAAALRARSVAALASSFRMKHSSPVMIFSPMHTASENRFAIDLGSSPCIGAAEGAGRAAGGVGVLGGGLAPGDLAVAAGAHLVAGHDELEVPDLGALLPEHEPADLGAALRGGHVLVAEVELRRAHPHLSHGVHALQPLQRRLPARRRDVLLHDVLGRRRLLTTHARTH</sequence>
<organism evidence="1 2">
    <name type="scientific">Oryza sativa subsp. japonica</name>
    <name type="common">Rice</name>
    <dbReference type="NCBI Taxonomy" id="39947"/>
    <lineage>
        <taxon>Eukaryota</taxon>
        <taxon>Viridiplantae</taxon>
        <taxon>Streptophyta</taxon>
        <taxon>Embryophyta</taxon>
        <taxon>Tracheophyta</taxon>
        <taxon>Spermatophyta</taxon>
        <taxon>Magnoliopsida</taxon>
        <taxon>Liliopsida</taxon>
        <taxon>Poales</taxon>
        <taxon>Poaceae</taxon>
        <taxon>BOP clade</taxon>
        <taxon>Oryzoideae</taxon>
        <taxon>Oryzeae</taxon>
        <taxon>Oryzinae</taxon>
        <taxon>Oryza</taxon>
        <taxon>Oryza sativa</taxon>
    </lineage>
</organism>
<dbReference type="Proteomes" id="UP000059680">
    <property type="component" value="Chromosome 1"/>
</dbReference>
<reference evidence="1 2" key="3">
    <citation type="journal article" date="2013" name="Rice">
        <title>Improvement of the Oryza sativa Nipponbare reference genome using next generation sequence and optical map data.</title>
        <authorList>
            <person name="Kawahara Y."/>
            <person name="de la Bastide M."/>
            <person name="Hamilton J.P."/>
            <person name="Kanamori H."/>
            <person name="McCombie W.R."/>
            <person name="Ouyang S."/>
            <person name="Schwartz D.C."/>
            <person name="Tanaka T."/>
            <person name="Wu J."/>
            <person name="Zhou S."/>
            <person name="Childs K.L."/>
            <person name="Davidson R.M."/>
            <person name="Lin H."/>
            <person name="Quesada-Ocampo L."/>
            <person name="Vaillancourt B."/>
            <person name="Sakai H."/>
            <person name="Lee S.S."/>
            <person name="Kim J."/>
            <person name="Numa H."/>
            <person name="Itoh T."/>
            <person name="Buell C.R."/>
            <person name="Matsumoto T."/>
        </authorList>
    </citation>
    <scope>NUCLEOTIDE SEQUENCE [LARGE SCALE GENOMIC DNA]</scope>
    <source>
        <strain evidence="2">cv. Nipponbare</strain>
    </source>
</reference>
<gene>
    <name evidence="1" type="ordered locus">Os01g0763850</name>
    <name evidence="1" type="ORF">OSNPB_010763850</name>
</gene>
<dbReference type="PaxDb" id="39947-A0A0P0V8K0"/>
<reference evidence="1 2" key="2">
    <citation type="journal article" date="2013" name="Plant Cell Physiol.">
        <title>Rice Annotation Project Database (RAP-DB): an integrative and interactive database for rice genomics.</title>
        <authorList>
            <person name="Sakai H."/>
            <person name="Lee S.S."/>
            <person name="Tanaka T."/>
            <person name="Numa H."/>
            <person name="Kim J."/>
            <person name="Kawahara Y."/>
            <person name="Wakimoto H."/>
            <person name="Yang C.C."/>
            <person name="Iwamoto M."/>
            <person name="Abe T."/>
            <person name="Yamada Y."/>
            <person name="Muto A."/>
            <person name="Inokuchi H."/>
            <person name="Ikemura T."/>
            <person name="Matsumoto T."/>
            <person name="Sasaki T."/>
            <person name="Itoh T."/>
        </authorList>
    </citation>
    <scope>NUCLEOTIDE SEQUENCE [LARGE SCALE GENOMIC DNA]</scope>
    <source>
        <strain evidence="2">cv. Nipponbare</strain>
    </source>
</reference>
<dbReference type="Gramene" id="Os01t0763850-00">
    <property type="protein sequence ID" value="Os01t0763850-00"/>
    <property type="gene ID" value="Os01g0763850"/>
</dbReference>
<dbReference type="InParanoid" id="A0A0P0V8K0"/>
<dbReference type="AlphaFoldDB" id="A0A0P0V8K0"/>
<reference evidence="2" key="1">
    <citation type="journal article" date="2005" name="Nature">
        <title>The map-based sequence of the rice genome.</title>
        <authorList>
            <consortium name="International rice genome sequencing project (IRGSP)"/>
            <person name="Matsumoto T."/>
            <person name="Wu J."/>
            <person name="Kanamori H."/>
            <person name="Katayose Y."/>
            <person name="Fujisawa M."/>
            <person name="Namiki N."/>
            <person name="Mizuno H."/>
            <person name="Yamamoto K."/>
            <person name="Antonio B.A."/>
            <person name="Baba T."/>
            <person name="Sakata K."/>
            <person name="Nagamura Y."/>
            <person name="Aoki H."/>
            <person name="Arikawa K."/>
            <person name="Arita K."/>
            <person name="Bito T."/>
            <person name="Chiden Y."/>
            <person name="Fujitsuka N."/>
            <person name="Fukunaka R."/>
            <person name="Hamada M."/>
            <person name="Harada C."/>
            <person name="Hayashi A."/>
            <person name="Hijishita S."/>
            <person name="Honda M."/>
            <person name="Hosokawa S."/>
            <person name="Ichikawa Y."/>
            <person name="Idonuma A."/>
            <person name="Iijima M."/>
            <person name="Ikeda M."/>
            <person name="Ikeno M."/>
            <person name="Ito K."/>
            <person name="Ito S."/>
            <person name="Ito T."/>
            <person name="Ito Y."/>
            <person name="Ito Y."/>
            <person name="Iwabuchi A."/>
            <person name="Kamiya K."/>
            <person name="Karasawa W."/>
            <person name="Kurita K."/>
            <person name="Katagiri S."/>
            <person name="Kikuta A."/>
            <person name="Kobayashi H."/>
            <person name="Kobayashi N."/>
            <person name="Machita K."/>
            <person name="Maehara T."/>
            <person name="Masukawa M."/>
            <person name="Mizubayashi T."/>
            <person name="Mukai Y."/>
            <person name="Nagasaki H."/>
            <person name="Nagata Y."/>
            <person name="Naito S."/>
            <person name="Nakashima M."/>
            <person name="Nakama Y."/>
            <person name="Nakamichi Y."/>
            <person name="Nakamura M."/>
            <person name="Meguro A."/>
            <person name="Negishi M."/>
            <person name="Ohta I."/>
            <person name="Ohta T."/>
            <person name="Okamoto M."/>
            <person name="Ono N."/>
            <person name="Saji S."/>
            <person name="Sakaguchi M."/>
            <person name="Sakai K."/>
            <person name="Shibata M."/>
            <person name="Shimokawa T."/>
            <person name="Song J."/>
            <person name="Takazaki Y."/>
            <person name="Terasawa K."/>
            <person name="Tsugane M."/>
            <person name="Tsuji K."/>
            <person name="Ueda S."/>
            <person name="Waki K."/>
            <person name="Yamagata H."/>
            <person name="Yamamoto M."/>
            <person name="Yamamoto S."/>
            <person name="Yamane H."/>
            <person name="Yoshiki S."/>
            <person name="Yoshihara R."/>
            <person name="Yukawa K."/>
            <person name="Zhong H."/>
            <person name="Yano M."/>
            <person name="Yuan Q."/>
            <person name="Ouyang S."/>
            <person name="Liu J."/>
            <person name="Jones K.M."/>
            <person name="Gansberger K."/>
            <person name="Moffat K."/>
            <person name="Hill J."/>
            <person name="Bera J."/>
            <person name="Fadrosh D."/>
            <person name="Jin S."/>
            <person name="Johri S."/>
            <person name="Kim M."/>
            <person name="Overton L."/>
            <person name="Reardon M."/>
            <person name="Tsitrin T."/>
            <person name="Vuong H."/>
            <person name="Weaver B."/>
            <person name="Ciecko A."/>
            <person name="Tallon L."/>
            <person name="Jackson J."/>
            <person name="Pai G."/>
            <person name="Aken S.V."/>
            <person name="Utterback T."/>
            <person name="Reidmuller S."/>
            <person name="Feldblyum T."/>
            <person name="Hsiao J."/>
            <person name="Zismann V."/>
            <person name="Iobst S."/>
            <person name="de Vazeille A.R."/>
            <person name="Buell C.R."/>
            <person name="Ying K."/>
            <person name="Li Y."/>
            <person name="Lu T."/>
            <person name="Huang Y."/>
            <person name="Zhao Q."/>
            <person name="Feng Q."/>
            <person name="Zhang L."/>
            <person name="Zhu J."/>
            <person name="Weng Q."/>
            <person name="Mu J."/>
            <person name="Lu Y."/>
            <person name="Fan D."/>
            <person name="Liu Y."/>
            <person name="Guan J."/>
            <person name="Zhang Y."/>
            <person name="Yu S."/>
            <person name="Liu X."/>
            <person name="Zhang Y."/>
            <person name="Hong G."/>
            <person name="Han B."/>
            <person name="Choisne N."/>
            <person name="Demange N."/>
            <person name="Orjeda G."/>
            <person name="Samain S."/>
            <person name="Cattolico L."/>
            <person name="Pelletier E."/>
            <person name="Couloux A."/>
            <person name="Segurens B."/>
            <person name="Wincker P."/>
            <person name="D'Hont A."/>
            <person name="Scarpelli C."/>
            <person name="Weissenbach J."/>
            <person name="Salanoubat M."/>
            <person name="Quetier F."/>
            <person name="Yu Y."/>
            <person name="Kim H.R."/>
            <person name="Rambo T."/>
            <person name="Currie J."/>
            <person name="Collura K."/>
            <person name="Luo M."/>
            <person name="Yang T."/>
            <person name="Ammiraju J.S.S."/>
            <person name="Engler F."/>
            <person name="Soderlund C."/>
            <person name="Wing R.A."/>
            <person name="Palmer L.E."/>
            <person name="de la Bastide M."/>
            <person name="Spiegel L."/>
            <person name="Nascimento L."/>
            <person name="Zutavern T."/>
            <person name="O'Shaughnessy A."/>
            <person name="Dike S."/>
            <person name="Dedhia N."/>
            <person name="Preston R."/>
            <person name="Balija V."/>
            <person name="McCombie W.R."/>
            <person name="Chow T."/>
            <person name="Chen H."/>
            <person name="Chung M."/>
            <person name="Chen C."/>
            <person name="Shaw J."/>
            <person name="Wu H."/>
            <person name="Hsiao K."/>
            <person name="Chao Y."/>
            <person name="Chu M."/>
            <person name="Cheng C."/>
            <person name="Hour A."/>
            <person name="Lee P."/>
            <person name="Lin S."/>
            <person name="Lin Y."/>
            <person name="Liou J."/>
            <person name="Liu S."/>
            <person name="Hsing Y."/>
            <person name="Raghuvanshi S."/>
            <person name="Mohanty A."/>
            <person name="Bharti A.K."/>
            <person name="Gaur A."/>
            <person name="Gupta V."/>
            <person name="Kumar D."/>
            <person name="Ravi V."/>
            <person name="Vij S."/>
            <person name="Kapur A."/>
            <person name="Khurana P."/>
            <person name="Khurana P."/>
            <person name="Khurana J.P."/>
            <person name="Tyagi A.K."/>
            <person name="Gaikwad K."/>
            <person name="Singh A."/>
            <person name="Dalal V."/>
            <person name="Srivastava S."/>
            <person name="Dixit A."/>
            <person name="Pal A.K."/>
            <person name="Ghazi I.A."/>
            <person name="Yadav M."/>
            <person name="Pandit A."/>
            <person name="Bhargava A."/>
            <person name="Sureshbabu K."/>
            <person name="Batra K."/>
            <person name="Sharma T.R."/>
            <person name="Mohapatra T."/>
            <person name="Singh N.K."/>
            <person name="Messing J."/>
            <person name="Nelson A.B."/>
            <person name="Fuks G."/>
            <person name="Kavchok S."/>
            <person name="Keizer G."/>
            <person name="Linton E."/>
            <person name="Llaca V."/>
            <person name="Song R."/>
            <person name="Tanyolac B."/>
            <person name="Young S."/>
            <person name="Ho-Il K."/>
            <person name="Hahn J.H."/>
            <person name="Sangsakoo G."/>
            <person name="Vanavichit A."/>
            <person name="de Mattos Luiz.A.T."/>
            <person name="Zimmer P.D."/>
            <person name="Malone G."/>
            <person name="Dellagostin O."/>
            <person name="de Oliveira A.C."/>
            <person name="Bevan M."/>
            <person name="Bancroft I."/>
            <person name="Minx P."/>
            <person name="Cordum H."/>
            <person name="Wilson R."/>
            <person name="Cheng Z."/>
            <person name="Jin W."/>
            <person name="Jiang J."/>
            <person name="Leong S.A."/>
            <person name="Iwama H."/>
            <person name="Gojobori T."/>
            <person name="Itoh T."/>
            <person name="Niimura Y."/>
            <person name="Fujii Y."/>
            <person name="Habara T."/>
            <person name="Sakai H."/>
            <person name="Sato Y."/>
            <person name="Wilson G."/>
            <person name="Kumar K."/>
            <person name="McCouch S."/>
            <person name="Juretic N."/>
            <person name="Hoen D."/>
            <person name="Wright S."/>
            <person name="Bruskiewich R."/>
            <person name="Bureau T."/>
            <person name="Miyao A."/>
            <person name="Hirochika H."/>
            <person name="Nishikawa T."/>
            <person name="Kadowaki K."/>
            <person name="Sugiura M."/>
            <person name="Burr B."/>
            <person name="Sasaki T."/>
        </authorList>
    </citation>
    <scope>NUCLEOTIDE SEQUENCE [LARGE SCALE GENOMIC DNA]</scope>
    <source>
        <strain evidence="2">cv. Nipponbare</strain>
    </source>
</reference>
<evidence type="ECO:0000313" key="1">
    <source>
        <dbReference type="EMBL" id="BAS74480.1"/>
    </source>
</evidence>
<keyword evidence="2" id="KW-1185">Reference proteome</keyword>
<feature type="non-terminal residue" evidence="1">
    <location>
        <position position="172"/>
    </location>
</feature>
<evidence type="ECO:0000313" key="2">
    <source>
        <dbReference type="Proteomes" id="UP000059680"/>
    </source>
</evidence>
<proteinExistence type="predicted"/>
<accession>A0A0P0V8K0</accession>
<protein>
    <submittedName>
        <fullName evidence="1">Os01g0763850 protein</fullName>
    </submittedName>
</protein>
<dbReference type="eggNOG" id="ENOG502R71D">
    <property type="taxonomic scope" value="Eukaryota"/>
</dbReference>
<name>A0A0P0V8K0_ORYSJ</name>
<dbReference type="EMBL" id="AP014957">
    <property type="protein sequence ID" value="BAS74480.1"/>
    <property type="molecule type" value="Genomic_DNA"/>
</dbReference>